<evidence type="ECO:0000313" key="3">
    <source>
        <dbReference type="EMBL" id="AOY79682.1"/>
    </source>
</evidence>
<sequence length="388" mass="42651">MKVYDWIVVGGGITGAALGYELSRQGLSVLILEQHPTLEGATRYSYGSLGYWSGTSKLTRVLCQEAREIYQTLSEELETDTQFRELDLLLTIDLNDDYEQLAVDYARCATPPSWLSVEDACALEPLLNRNAIAGAFTVRHGHIHPGKTTQGYLNAFRRFGGEIQIGRVVELVRSSDTIKAVKTLAATYHTANTVVCAGGLSRTLLKASGIPVYLYFTHEEMIETPRVDIQLQTMVIPANTKRFQLEKQASTKSVQHLWDEPAHEVVPPILDAGAVQFLDGSLRMGQLSRVLTDPYATIAPEKGEAEIRTQVGKILPALEKLPGTWHHCLVAFSNTSLPVVGSFGGVEGVYIFSSFTNPLVFVPPLAKRFANWVVGQEDEIIAEMSPAS</sequence>
<evidence type="ECO:0000259" key="2">
    <source>
        <dbReference type="Pfam" id="PF01266"/>
    </source>
</evidence>
<evidence type="ECO:0000256" key="1">
    <source>
        <dbReference type="ARBA" id="ARBA00023002"/>
    </source>
</evidence>
<evidence type="ECO:0000313" key="4">
    <source>
        <dbReference type="Proteomes" id="UP000176944"/>
    </source>
</evidence>
<organism evidence="3 4">
    <name type="scientific">Moorena producens (strain JHB)</name>
    <dbReference type="NCBI Taxonomy" id="1454205"/>
    <lineage>
        <taxon>Bacteria</taxon>
        <taxon>Bacillati</taxon>
        <taxon>Cyanobacteriota</taxon>
        <taxon>Cyanophyceae</taxon>
        <taxon>Coleofasciculales</taxon>
        <taxon>Coleofasciculaceae</taxon>
        <taxon>Moorena</taxon>
    </lineage>
</organism>
<dbReference type="Proteomes" id="UP000176944">
    <property type="component" value="Chromosome"/>
</dbReference>
<dbReference type="GO" id="GO:0005737">
    <property type="term" value="C:cytoplasm"/>
    <property type="evidence" value="ECO:0007669"/>
    <property type="project" value="TreeGrafter"/>
</dbReference>
<dbReference type="InterPro" id="IPR006076">
    <property type="entry name" value="FAD-dep_OxRdtase"/>
</dbReference>
<dbReference type="GO" id="GO:0016491">
    <property type="term" value="F:oxidoreductase activity"/>
    <property type="evidence" value="ECO:0007669"/>
    <property type="project" value="UniProtKB-KW"/>
</dbReference>
<dbReference type="PANTHER" id="PTHR13847">
    <property type="entry name" value="SARCOSINE DEHYDROGENASE-RELATED"/>
    <property type="match status" value="1"/>
</dbReference>
<dbReference type="Pfam" id="PF01266">
    <property type="entry name" value="DAO"/>
    <property type="match status" value="1"/>
</dbReference>
<dbReference type="SUPFAM" id="SSF51905">
    <property type="entry name" value="FAD/NAD(P)-binding domain"/>
    <property type="match status" value="1"/>
</dbReference>
<protein>
    <submittedName>
        <fullName evidence="3">FAD-binding oxidoreductase</fullName>
    </submittedName>
</protein>
<proteinExistence type="predicted"/>
<reference evidence="4" key="1">
    <citation type="submission" date="2016-10" db="EMBL/GenBank/DDBJ databases">
        <title>Comparative genomics uncovers the prolific and rare metabolic potential of the cyanobacterial genus Moorea.</title>
        <authorList>
            <person name="Leao T."/>
            <person name="Castelao G."/>
            <person name="Korobeynikov A."/>
            <person name="Monroe E.A."/>
            <person name="Podell S."/>
            <person name="Glukhov E."/>
            <person name="Allen E."/>
            <person name="Gerwick W.H."/>
            <person name="Gerwick L."/>
        </authorList>
    </citation>
    <scope>NUCLEOTIDE SEQUENCE [LARGE SCALE GENOMIC DNA]</scope>
    <source>
        <strain evidence="4">JHB</strain>
    </source>
</reference>
<accession>A0A1D9FWD1</accession>
<dbReference type="PANTHER" id="PTHR13847:SF287">
    <property type="entry name" value="FAD-DEPENDENT OXIDOREDUCTASE DOMAIN-CONTAINING PROTEIN 1"/>
    <property type="match status" value="1"/>
</dbReference>
<dbReference type="Gene3D" id="3.50.50.60">
    <property type="entry name" value="FAD/NAD(P)-binding domain"/>
    <property type="match status" value="1"/>
</dbReference>
<dbReference type="AlphaFoldDB" id="A0A1D9FWD1"/>
<keyword evidence="1" id="KW-0560">Oxidoreductase</keyword>
<name>A0A1D9FWD1_MOOP1</name>
<dbReference type="EMBL" id="CP017708">
    <property type="protein sequence ID" value="AOY79682.1"/>
    <property type="molecule type" value="Genomic_DNA"/>
</dbReference>
<feature type="domain" description="FAD dependent oxidoreductase" evidence="2">
    <location>
        <begin position="5"/>
        <end position="372"/>
    </location>
</feature>
<dbReference type="Gene3D" id="3.30.9.10">
    <property type="entry name" value="D-Amino Acid Oxidase, subunit A, domain 2"/>
    <property type="match status" value="1"/>
</dbReference>
<gene>
    <name evidence="3" type="ORF">BJP36_06835</name>
</gene>
<dbReference type="InterPro" id="IPR036188">
    <property type="entry name" value="FAD/NAD-bd_sf"/>
</dbReference>